<evidence type="ECO:0000313" key="3">
    <source>
        <dbReference type="EMBL" id="USR79372.1"/>
    </source>
</evidence>
<evidence type="ECO:0000313" key="4">
    <source>
        <dbReference type="Proteomes" id="UP001056109"/>
    </source>
</evidence>
<proteinExistence type="predicted"/>
<name>A0ABY5AH08_9ACTO</name>
<organism evidence="3 4">
    <name type="scientific">Arcanobacterium pinnipediorum</name>
    <dbReference type="NCBI Taxonomy" id="1503041"/>
    <lineage>
        <taxon>Bacteria</taxon>
        <taxon>Bacillati</taxon>
        <taxon>Actinomycetota</taxon>
        <taxon>Actinomycetes</taxon>
        <taxon>Actinomycetales</taxon>
        <taxon>Actinomycetaceae</taxon>
        <taxon>Arcanobacterium</taxon>
    </lineage>
</organism>
<gene>
    <name evidence="3" type="ORF">NG665_08385</name>
</gene>
<evidence type="ECO:0000256" key="2">
    <source>
        <dbReference type="SAM" id="Phobius"/>
    </source>
</evidence>
<keyword evidence="2" id="KW-0812">Transmembrane</keyword>
<evidence type="ECO:0000256" key="1">
    <source>
        <dbReference type="SAM" id="MobiDB-lite"/>
    </source>
</evidence>
<accession>A0ABY5AH08</accession>
<feature type="region of interest" description="Disordered" evidence="1">
    <location>
        <begin position="1"/>
        <end position="50"/>
    </location>
</feature>
<dbReference type="Proteomes" id="UP001056109">
    <property type="component" value="Chromosome"/>
</dbReference>
<reference evidence="3" key="1">
    <citation type="submission" date="2022-06" db="EMBL/GenBank/DDBJ databases">
        <title>Complete Genome Sequence of Arcanobacterium pinnipediorum strain DSM 28752 isolated from a harbour seal.</title>
        <authorList>
            <person name="Borowiak M."/>
            <person name="Kreitlow A."/>
            <person name="Alssahen M."/>
            <person name="Malorny B."/>
            <person name="Laemmler C."/>
            <person name="Prenger-Berninghoff E."/>
            <person name="Siebert U."/>
            <person name="Ploetz M."/>
            <person name="Abdulmawjood A."/>
        </authorList>
    </citation>
    <scope>NUCLEOTIDE SEQUENCE</scope>
    <source>
        <strain evidence="3">DSM 28752</strain>
    </source>
</reference>
<dbReference type="EMBL" id="CP099547">
    <property type="protein sequence ID" value="USR79372.1"/>
    <property type="molecule type" value="Genomic_DNA"/>
</dbReference>
<keyword evidence="4" id="KW-1185">Reference proteome</keyword>
<sequence length="125" mass="14176">MEYKGSSLDDNQMPAADDAPKSRTDISPRQVSETQKFEGKDETGHDGSLSSFVSMTRLRPFLALFEAYAVRSFPKRRSARSCVDAMMDQHRWLFQVCFWADFLFTAALCVGILLVLGINIYHLAF</sequence>
<protein>
    <submittedName>
        <fullName evidence="3">Uncharacterized protein</fullName>
    </submittedName>
</protein>
<feature type="transmembrane region" description="Helical" evidence="2">
    <location>
        <begin position="96"/>
        <end position="121"/>
    </location>
</feature>
<feature type="compositionally biased region" description="Basic and acidic residues" evidence="1">
    <location>
        <begin position="35"/>
        <end position="45"/>
    </location>
</feature>
<dbReference type="RefSeq" id="WP_252673244.1">
    <property type="nucleotide sequence ID" value="NZ_CP099547.1"/>
</dbReference>
<keyword evidence="2" id="KW-0472">Membrane</keyword>
<keyword evidence="2" id="KW-1133">Transmembrane helix</keyword>